<reference evidence="2 3" key="1">
    <citation type="submission" date="2015-10" db="EMBL/GenBank/DDBJ databases">
        <title>Mycobacterium gordonae draft genome assembly.</title>
        <authorList>
            <person name="Ustinova V."/>
            <person name="Smirnova T."/>
            <person name="Blagodatskikh K."/>
            <person name="Varlamov D."/>
            <person name="Larionova E."/>
            <person name="Chernousova L."/>
        </authorList>
    </citation>
    <scope>NUCLEOTIDE SEQUENCE [LARGE SCALE GENOMIC DNA]</scope>
    <source>
        <strain evidence="2 3">CTRI 14-8773</strain>
    </source>
</reference>
<dbReference type="GO" id="GO:0005524">
    <property type="term" value="F:ATP binding"/>
    <property type="evidence" value="ECO:0007669"/>
    <property type="project" value="InterPro"/>
</dbReference>
<evidence type="ECO:0000313" key="2">
    <source>
        <dbReference type="EMBL" id="KQH80000.1"/>
    </source>
</evidence>
<name>A0A0Q2UGV9_MYCGO</name>
<dbReference type="SUPFAM" id="SSF52540">
    <property type="entry name" value="P-loop containing nucleoside triphosphate hydrolases"/>
    <property type="match status" value="1"/>
</dbReference>
<evidence type="ECO:0000259" key="1">
    <source>
        <dbReference type="Pfam" id="PF07728"/>
    </source>
</evidence>
<dbReference type="PANTHER" id="PTHR37291:SF1">
    <property type="entry name" value="TYPE IV METHYL-DIRECTED RESTRICTION ENZYME ECOKMCRB SUBUNIT"/>
    <property type="match status" value="1"/>
</dbReference>
<dbReference type="PANTHER" id="PTHR37291">
    <property type="entry name" value="5-METHYLCYTOSINE-SPECIFIC RESTRICTION ENZYME B"/>
    <property type="match status" value="1"/>
</dbReference>
<gene>
    <name evidence="2" type="ORF">AO501_07540</name>
</gene>
<organism evidence="2 3">
    <name type="scientific">Mycobacterium gordonae</name>
    <dbReference type="NCBI Taxonomy" id="1778"/>
    <lineage>
        <taxon>Bacteria</taxon>
        <taxon>Bacillati</taxon>
        <taxon>Actinomycetota</taxon>
        <taxon>Actinomycetes</taxon>
        <taxon>Mycobacteriales</taxon>
        <taxon>Mycobacteriaceae</taxon>
        <taxon>Mycobacterium</taxon>
    </lineage>
</organism>
<sequence>MITLQAVARFIGSGFSRVKTDALIDEWKNACLLESGSLIFPDRSVWTIENLQDFRERLIENPLQGADQSFGQKLALQLETADEEIRWLVVELVAIYLLFVREAIGTPAKRAMLKSIVAPLGEELPPGWQKISEAMSEGIGNPGPGYNLTRDRQIGYLIDFCLRFKAIGEPNEQQQLLTDPWRMRDFADAASAGIAVREMRHILLHLLFPDEFERISSRTHKRVIVDAFANEFLTGDAVSDDVDERLYEIRQRLTATGAQPSGGDSMFDFYRPPLQSIWDPGSTQSEGASDIDLLAYKKQLVVFGAPGTGKTHRTRQLAEQIIRRAALEKWGAARFFTEQAALDGYIAANVHWLQLHPGYGYEEFIRGLRLTPDGSTTYVPGYLPLLVKAINAVPPKDRLPVVLVLDEINRTDLSRMFGEAFSLLENRDSVAILPGVNRDNGDDQVATLALPSNLFVIGTMNLIDQSVEELDFALRRRFFWRPAEFDASAIVAVNANRWRKHSPTKWGWDRAVDDMTLLAERAGLLNQAISASPHLGSQYELGHTYYFDASFFVGNWLRGRKTLSGGGVLWATNGKPRPGLNDLWTYSLEPLLMQYLGGLEADVAASERARLKAVLFSGTLP</sequence>
<dbReference type="Proteomes" id="UP000051677">
    <property type="component" value="Unassembled WGS sequence"/>
</dbReference>
<dbReference type="GO" id="GO:0016887">
    <property type="term" value="F:ATP hydrolysis activity"/>
    <property type="evidence" value="ECO:0007669"/>
    <property type="project" value="InterPro"/>
</dbReference>
<dbReference type="InterPro" id="IPR011704">
    <property type="entry name" value="ATPase_dyneun-rel_AAA"/>
</dbReference>
<protein>
    <recommendedName>
        <fullName evidence="1">ATPase dynein-related AAA domain-containing protein</fullName>
    </recommendedName>
</protein>
<comment type="caution">
    <text evidence="2">The sequence shown here is derived from an EMBL/GenBank/DDBJ whole genome shotgun (WGS) entry which is preliminary data.</text>
</comment>
<dbReference type="Pfam" id="PF07728">
    <property type="entry name" value="AAA_5"/>
    <property type="match status" value="1"/>
</dbReference>
<dbReference type="AlphaFoldDB" id="A0A0Q2UGV9"/>
<proteinExistence type="predicted"/>
<dbReference type="Gene3D" id="3.40.50.300">
    <property type="entry name" value="P-loop containing nucleotide triphosphate hydrolases"/>
    <property type="match status" value="1"/>
</dbReference>
<feature type="domain" description="ATPase dynein-related AAA" evidence="1">
    <location>
        <begin position="300"/>
        <end position="478"/>
    </location>
</feature>
<evidence type="ECO:0000313" key="3">
    <source>
        <dbReference type="Proteomes" id="UP000051677"/>
    </source>
</evidence>
<dbReference type="InterPro" id="IPR052934">
    <property type="entry name" value="Methyl-DNA_Rec/Restrict_Enz"/>
</dbReference>
<dbReference type="EMBL" id="LKTM01000052">
    <property type="protein sequence ID" value="KQH80000.1"/>
    <property type="molecule type" value="Genomic_DNA"/>
</dbReference>
<accession>A0A0Q2UGV9</accession>
<dbReference type="InterPro" id="IPR027417">
    <property type="entry name" value="P-loop_NTPase"/>
</dbReference>